<name>A0ABN8ZMD3_RANTA</name>
<evidence type="ECO:0000256" key="1">
    <source>
        <dbReference type="SAM" id="MobiDB-lite"/>
    </source>
</evidence>
<proteinExistence type="predicted"/>
<evidence type="ECO:0000313" key="2">
    <source>
        <dbReference type="EMBL" id="CAI9174924.1"/>
    </source>
</evidence>
<feature type="compositionally biased region" description="Basic residues" evidence="1">
    <location>
        <begin position="264"/>
        <end position="273"/>
    </location>
</feature>
<evidence type="ECO:0000313" key="3">
    <source>
        <dbReference type="Proteomes" id="UP001176941"/>
    </source>
</evidence>
<gene>
    <name evidence="2" type="ORF">MRATA1EN1_LOCUS23886</name>
</gene>
<accession>A0ABN8ZMD3</accession>
<sequence>MPNPGPGPQLPPTPPPSRPRSLIAREERAPPRLRRRRAPQRSGGTMSRRSRVVKAAIEATESEAKAGPVTFRSPRDPAPPITPLTTLDSSSSSGSHHAYTQEVSGRQFKGKREGQAQASGIASGALLKMLTSQLTFGRSWQAIKPKLKNRSCRAGAGTRQRGPGLVGAEGNGLRRPLLAKSVLSDWPSTALVPARPPSLSPWKGRGTLPPPGTLVRPVHPQDSTPPMPATLPAGEGQPVLGSPERARRDTASVPTPRGVDLRLQKHAHKRRHCSHETERGRPHRNLEVT</sequence>
<organism evidence="2 3">
    <name type="scientific">Rangifer tarandus platyrhynchus</name>
    <name type="common">Svalbard reindeer</name>
    <dbReference type="NCBI Taxonomy" id="3082113"/>
    <lineage>
        <taxon>Eukaryota</taxon>
        <taxon>Metazoa</taxon>
        <taxon>Chordata</taxon>
        <taxon>Craniata</taxon>
        <taxon>Vertebrata</taxon>
        <taxon>Euteleostomi</taxon>
        <taxon>Mammalia</taxon>
        <taxon>Eutheria</taxon>
        <taxon>Laurasiatheria</taxon>
        <taxon>Artiodactyla</taxon>
        <taxon>Ruminantia</taxon>
        <taxon>Pecora</taxon>
        <taxon>Cervidae</taxon>
        <taxon>Odocoileinae</taxon>
        <taxon>Rangifer</taxon>
    </lineage>
</organism>
<dbReference type="Proteomes" id="UP001176941">
    <property type="component" value="Chromosome 4"/>
</dbReference>
<protein>
    <submittedName>
        <fullName evidence="2">Uncharacterized protein</fullName>
    </submittedName>
</protein>
<keyword evidence="3" id="KW-1185">Reference proteome</keyword>
<feature type="region of interest" description="Disordered" evidence="1">
    <location>
        <begin position="197"/>
        <end position="289"/>
    </location>
</feature>
<feature type="compositionally biased region" description="Pro residues" evidence="1">
    <location>
        <begin position="1"/>
        <end position="18"/>
    </location>
</feature>
<dbReference type="EMBL" id="OX459940">
    <property type="protein sequence ID" value="CAI9174924.1"/>
    <property type="molecule type" value="Genomic_DNA"/>
</dbReference>
<feature type="region of interest" description="Disordered" evidence="1">
    <location>
        <begin position="1"/>
        <end position="118"/>
    </location>
</feature>
<reference evidence="2" key="1">
    <citation type="submission" date="2023-04" db="EMBL/GenBank/DDBJ databases">
        <authorList>
            <consortium name="ELIXIR-Norway"/>
        </authorList>
    </citation>
    <scope>NUCLEOTIDE SEQUENCE [LARGE SCALE GENOMIC DNA]</scope>
</reference>
<feature type="compositionally biased region" description="Basic and acidic residues" evidence="1">
    <location>
        <begin position="274"/>
        <end position="289"/>
    </location>
</feature>